<gene>
    <name evidence="1" type="ORF">SAMN05216386_2512</name>
</gene>
<keyword evidence="2" id="KW-1185">Reference proteome</keyword>
<evidence type="ECO:0000313" key="2">
    <source>
        <dbReference type="Proteomes" id="UP000183107"/>
    </source>
</evidence>
<dbReference type="AlphaFoldDB" id="A0A1I5E699"/>
<accession>A0A1I5E699</accession>
<sequence>MRSCSILGKLQHALIFLLPFLLRWQATLSSLIPRPLNRLADSVSKRMIALVQIPKYTSATLLQ</sequence>
<evidence type="ECO:0000313" key="1">
    <source>
        <dbReference type="EMBL" id="SFO06876.1"/>
    </source>
</evidence>
<protein>
    <submittedName>
        <fullName evidence="1">Uncharacterized protein</fullName>
    </submittedName>
</protein>
<proteinExistence type="predicted"/>
<reference evidence="2" key="1">
    <citation type="submission" date="2016-10" db="EMBL/GenBank/DDBJ databases">
        <authorList>
            <person name="Varghese N."/>
        </authorList>
    </citation>
    <scope>NUCLEOTIDE SEQUENCE [LARGE SCALE GENOMIC DNA]</scope>
    <source>
        <strain evidence="2">Nsp8</strain>
    </source>
</reference>
<name>A0A1I5E699_9PROT</name>
<organism evidence="1 2">
    <name type="scientific">Nitrosospira briensis</name>
    <dbReference type="NCBI Taxonomy" id="35799"/>
    <lineage>
        <taxon>Bacteria</taxon>
        <taxon>Pseudomonadati</taxon>
        <taxon>Pseudomonadota</taxon>
        <taxon>Betaproteobacteria</taxon>
        <taxon>Nitrosomonadales</taxon>
        <taxon>Nitrosomonadaceae</taxon>
        <taxon>Nitrosospira</taxon>
    </lineage>
</organism>
<dbReference type="EMBL" id="FOVJ01000007">
    <property type="protein sequence ID" value="SFO06876.1"/>
    <property type="molecule type" value="Genomic_DNA"/>
</dbReference>
<dbReference type="Proteomes" id="UP000183107">
    <property type="component" value="Unassembled WGS sequence"/>
</dbReference>